<dbReference type="GO" id="GO:0061631">
    <property type="term" value="F:ubiquitin conjugating enzyme activity"/>
    <property type="evidence" value="ECO:0007669"/>
    <property type="project" value="UniProtKB-EC"/>
</dbReference>
<dbReference type="EMBL" id="JANBQB010000792">
    <property type="protein sequence ID" value="KAJ1973592.1"/>
    <property type="molecule type" value="Genomic_DNA"/>
</dbReference>
<dbReference type="InterPro" id="IPR050113">
    <property type="entry name" value="Ub_conjugating_enzyme"/>
</dbReference>
<dbReference type="InterPro" id="IPR016135">
    <property type="entry name" value="UBQ-conjugating_enzyme/RWD"/>
</dbReference>
<dbReference type="OrthoDB" id="9978460at2759"/>
<evidence type="ECO:0000259" key="8">
    <source>
        <dbReference type="PROSITE" id="PS50127"/>
    </source>
</evidence>
<accession>A0A9W8EAM2</accession>
<keyword evidence="2" id="KW-0808">Transferase</keyword>
<evidence type="ECO:0000256" key="2">
    <source>
        <dbReference type="ARBA" id="ARBA00022679"/>
    </source>
</evidence>
<evidence type="ECO:0000313" key="9">
    <source>
        <dbReference type="EMBL" id="KAJ1973592.1"/>
    </source>
</evidence>
<dbReference type="InterPro" id="IPR023313">
    <property type="entry name" value="UBQ-conjugating_AS"/>
</dbReference>
<dbReference type="GO" id="GO:0005524">
    <property type="term" value="F:ATP binding"/>
    <property type="evidence" value="ECO:0007669"/>
    <property type="project" value="UniProtKB-UniRule"/>
</dbReference>
<reference evidence="9" key="1">
    <citation type="submission" date="2022-07" db="EMBL/GenBank/DDBJ databases">
        <title>Phylogenomic reconstructions and comparative analyses of Kickxellomycotina fungi.</title>
        <authorList>
            <person name="Reynolds N.K."/>
            <person name="Stajich J.E."/>
            <person name="Barry K."/>
            <person name="Grigoriev I.V."/>
            <person name="Crous P."/>
            <person name="Smith M.E."/>
        </authorList>
    </citation>
    <scope>NUCLEOTIDE SEQUENCE</scope>
    <source>
        <strain evidence="9">RSA 567</strain>
    </source>
</reference>
<gene>
    <name evidence="9" type="ORF">H4R34_005021</name>
</gene>
<feature type="active site" description="Glycyl thioester intermediate" evidence="6">
    <location>
        <position position="86"/>
    </location>
</feature>
<keyword evidence="4 7" id="KW-0833">Ubl conjugation pathway</keyword>
<dbReference type="SMART" id="SM00212">
    <property type="entry name" value="UBCc"/>
    <property type="match status" value="1"/>
</dbReference>
<dbReference type="EC" id="2.3.2.23" evidence="1"/>
<evidence type="ECO:0000313" key="10">
    <source>
        <dbReference type="Proteomes" id="UP001151582"/>
    </source>
</evidence>
<keyword evidence="3 7" id="KW-0547">Nucleotide-binding</keyword>
<name>A0A9W8EAM2_9FUNG</name>
<proteinExistence type="inferred from homology"/>
<evidence type="ECO:0000256" key="5">
    <source>
        <dbReference type="ARBA" id="ARBA00022840"/>
    </source>
</evidence>
<dbReference type="Pfam" id="PF00179">
    <property type="entry name" value="UQ_con"/>
    <property type="match status" value="1"/>
</dbReference>
<keyword evidence="10" id="KW-1185">Reference proteome</keyword>
<dbReference type="AlphaFoldDB" id="A0A9W8EAM2"/>
<dbReference type="InterPro" id="IPR000608">
    <property type="entry name" value="UBC"/>
</dbReference>
<dbReference type="PROSITE" id="PS50127">
    <property type="entry name" value="UBC_2"/>
    <property type="match status" value="1"/>
</dbReference>
<organism evidence="9 10">
    <name type="scientific">Dimargaris verticillata</name>
    <dbReference type="NCBI Taxonomy" id="2761393"/>
    <lineage>
        <taxon>Eukaryota</taxon>
        <taxon>Fungi</taxon>
        <taxon>Fungi incertae sedis</taxon>
        <taxon>Zoopagomycota</taxon>
        <taxon>Kickxellomycotina</taxon>
        <taxon>Dimargaritomycetes</taxon>
        <taxon>Dimargaritales</taxon>
        <taxon>Dimargaritaceae</taxon>
        <taxon>Dimargaris</taxon>
    </lineage>
</organism>
<dbReference type="PROSITE" id="PS00183">
    <property type="entry name" value="UBC_1"/>
    <property type="match status" value="1"/>
</dbReference>
<dbReference type="Proteomes" id="UP001151582">
    <property type="component" value="Unassembled WGS sequence"/>
</dbReference>
<evidence type="ECO:0000256" key="7">
    <source>
        <dbReference type="RuleBase" id="RU362109"/>
    </source>
</evidence>
<dbReference type="SUPFAM" id="SSF54495">
    <property type="entry name" value="UBC-like"/>
    <property type="match status" value="1"/>
</dbReference>
<comment type="similarity">
    <text evidence="7">Belongs to the ubiquitin-conjugating enzyme family.</text>
</comment>
<dbReference type="FunFam" id="3.10.110.10:FF:000060">
    <property type="entry name" value="Ubiquitin conjugating enzyme (UbcB)"/>
    <property type="match status" value="1"/>
</dbReference>
<evidence type="ECO:0000256" key="1">
    <source>
        <dbReference type="ARBA" id="ARBA00012486"/>
    </source>
</evidence>
<sequence>MSSRRLQMEFATLQTNPVPGFAVSLVNDNMREWNVTMTGNKGTPYDGGVFHIKVEFSTDYPFKAPKVRFATRIYHPNIDYESGDICLDISRENNWKPTIKMTDIIQEIASLMESPNLDTPLIASAAELFRSNPKEYQKKAKDWTKRYAQLA</sequence>
<evidence type="ECO:0000256" key="6">
    <source>
        <dbReference type="PROSITE-ProRule" id="PRU10133"/>
    </source>
</evidence>
<keyword evidence="5 7" id="KW-0067">ATP-binding</keyword>
<feature type="domain" description="UBC core" evidence="8">
    <location>
        <begin position="1"/>
        <end position="149"/>
    </location>
</feature>
<protein>
    <recommendedName>
        <fullName evidence="1">E2 ubiquitin-conjugating enzyme</fullName>
        <ecNumber evidence="1">2.3.2.23</ecNumber>
    </recommendedName>
</protein>
<evidence type="ECO:0000256" key="3">
    <source>
        <dbReference type="ARBA" id="ARBA00022741"/>
    </source>
</evidence>
<comment type="caution">
    <text evidence="9">The sequence shown here is derived from an EMBL/GenBank/DDBJ whole genome shotgun (WGS) entry which is preliminary data.</text>
</comment>
<dbReference type="Gene3D" id="3.10.110.10">
    <property type="entry name" value="Ubiquitin Conjugating Enzyme"/>
    <property type="match status" value="1"/>
</dbReference>
<evidence type="ECO:0000256" key="4">
    <source>
        <dbReference type="ARBA" id="ARBA00022786"/>
    </source>
</evidence>
<dbReference type="PANTHER" id="PTHR24067">
    <property type="entry name" value="UBIQUITIN-CONJUGATING ENZYME E2"/>
    <property type="match status" value="1"/>
</dbReference>